<organism evidence="2 3">
    <name type="scientific">Kribbella steppae</name>
    <dbReference type="NCBI Taxonomy" id="2512223"/>
    <lineage>
        <taxon>Bacteria</taxon>
        <taxon>Bacillati</taxon>
        <taxon>Actinomycetota</taxon>
        <taxon>Actinomycetes</taxon>
        <taxon>Propionibacteriales</taxon>
        <taxon>Kribbellaceae</taxon>
        <taxon>Kribbella</taxon>
    </lineage>
</organism>
<proteinExistence type="predicted"/>
<dbReference type="Proteomes" id="UP000294508">
    <property type="component" value="Unassembled WGS sequence"/>
</dbReference>
<name>A0A4R2GZW1_9ACTN</name>
<keyword evidence="3" id="KW-1185">Reference proteome</keyword>
<protein>
    <submittedName>
        <fullName evidence="2">Uncharacterized protein</fullName>
    </submittedName>
</protein>
<feature type="region of interest" description="Disordered" evidence="1">
    <location>
        <begin position="141"/>
        <end position="175"/>
    </location>
</feature>
<dbReference type="EMBL" id="SLWN01000018">
    <property type="protein sequence ID" value="TCO17191.1"/>
    <property type="molecule type" value="Genomic_DNA"/>
</dbReference>
<dbReference type="AlphaFoldDB" id="A0A4R2GZW1"/>
<sequence>MNRHHAFTRRLVDQHRRTVARLHSLPSSLRRLPGVRIDRSLHQVDQRRMSQWTIRPAVRVTIVAPGNQSMPALARHPSKIREVRTVRTIAAVATRHTTVHSWTDTVAVRTLPARTVERSARTVVSKVLSSQITRQPLAVTPPARSHAVLPPVPTTLRRGSSATTEAAVPQTPPAVPGWEITDAAPWTRAPQNPGPPPPADVERLTDQVVAAIDRRLLAHLERTGRGWR</sequence>
<evidence type="ECO:0000313" key="2">
    <source>
        <dbReference type="EMBL" id="TCO17191.1"/>
    </source>
</evidence>
<comment type="caution">
    <text evidence="2">The sequence shown here is derived from an EMBL/GenBank/DDBJ whole genome shotgun (WGS) entry which is preliminary data.</text>
</comment>
<evidence type="ECO:0000256" key="1">
    <source>
        <dbReference type="SAM" id="MobiDB-lite"/>
    </source>
</evidence>
<gene>
    <name evidence="2" type="ORF">EV652_11819</name>
</gene>
<evidence type="ECO:0000313" key="3">
    <source>
        <dbReference type="Proteomes" id="UP000294508"/>
    </source>
</evidence>
<reference evidence="2 3" key="1">
    <citation type="journal article" date="2015" name="Stand. Genomic Sci.">
        <title>Genomic Encyclopedia of Bacterial and Archaeal Type Strains, Phase III: the genomes of soil and plant-associated and newly described type strains.</title>
        <authorList>
            <person name="Whitman W.B."/>
            <person name="Woyke T."/>
            <person name="Klenk H.P."/>
            <person name="Zhou Y."/>
            <person name="Lilburn T.G."/>
            <person name="Beck B.J."/>
            <person name="De Vos P."/>
            <person name="Vandamme P."/>
            <person name="Eisen J.A."/>
            <person name="Garrity G."/>
            <person name="Hugenholtz P."/>
            <person name="Kyrpides N.C."/>
        </authorList>
    </citation>
    <scope>NUCLEOTIDE SEQUENCE [LARGE SCALE GENOMIC DNA]</scope>
    <source>
        <strain evidence="2 3">VKM Ac-2572</strain>
    </source>
</reference>
<accession>A0A4R2GZW1</accession>